<dbReference type="EMBL" id="MFJG01000025">
    <property type="protein sequence ID" value="OGG06132.1"/>
    <property type="molecule type" value="Genomic_DNA"/>
</dbReference>
<keyword evidence="1" id="KW-1133">Transmembrane helix</keyword>
<dbReference type="Proteomes" id="UP000178681">
    <property type="component" value="Unassembled WGS sequence"/>
</dbReference>
<accession>A0A1F5Z1Y9</accession>
<keyword evidence="1" id="KW-0472">Membrane</keyword>
<sequence length="162" mass="18410">MKSPTAKQRKNYAKYLTESEEIVSAFGIGDKYFWINASVFFPLSFILVGMPFLLKVLHLKHSKTYILTNRRLLIKDGVFNISLTSAPFNKITHITVKDKFLPRISYGIGDLIIHTAASGSLPVEIVLEKVQDPLEVKNLIEDLIVKERHITVPQQQGLVKKF</sequence>
<keyword evidence="1" id="KW-0812">Transmembrane</keyword>
<protein>
    <recommendedName>
        <fullName evidence="2">YdbS-like PH domain-containing protein</fullName>
    </recommendedName>
</protein>
<evidence type="ECO:0000313" key="4">
    <source>
        <dbReference type="Proteomes" id="UP000178681"/>
    </source>
</evidence>
<dbReference type="Pfam" id="PF03703">
    <property type="entry name" value="bPH_2"/>
    <property type="match status" value="1"/>
</dbReference>
<organism evidence="3 4">
    <name type="scientific">Candidatus Gottesmanbacteria bacterium RIFCSPHIGHO2_01_FULL_42_12</name>
    <dbReference type="NCBI Taxonomy" id="1798377"/>
    <lineage>
        <taxon>Bacteria</taxon>
        <taxon>Candidatus Gottesmaniibacteriota</taxon>
    </lineage>
</organism>
<reference evidence="3 4" key="1">
    <citation type="journal article" date="2016" name="Nat. Commun.">
        <title>Thousands of microbial genomes shed light on interconnected biogeochemical processes in an aquifer system.</title>
        <authorList>
            <person name="Anantharaman K."/>
            <person name="Brown C.T."/>
            <person name="Hug L.A."/>
            <person name="Sharon I."/>
            <person name="Castelle C.J."/>
            <person name="Probst A.J."/>
            <person name="Thomas B.C."/>
            <person name="Singh A."/>
            <person name="Wilkins M.J."/>
            <person name="Karaoz U."/>
            <person name="Brodie E.L."/>
            <person name="Williams K.H."/>
            <person name="Hubbard S.S."/>
            <person name="Banfield J.F."/>
        </authorList>
    </citation>
    <scope>NUCLEOTIDE SEQUENCE [LARGE SCALE GENOMIC DNA]</scope>
</reference>
<dbReference type="InterPro" id="IPR005182">
    <property type="entry name" value="YdbS-like_PH"/>
</dbReference>
<dbReference type="AlphaFoldDB" id="A0A1F5Z1Y9"/>
<dbReference type="STRING" id="1798377.A2872_04135"/>
<evidence type="ECO:0000313" key="3">
    <source>
        <dbReference type="EMBL" id="OGG06132.1"/>
    </source>
</evidence>
<name>A0A1F5Z1Y9_9BACT</name>
<feature type="domain" description="YdbS-like PH" evidence="2">
    <location>
        <begin position="64"/>
        <end position="140"/>
    </location>
</feature>
<comment type="caution">
    <text evidence="3">The sequence shown here is derived from an EMBL/GenBank/DDBJ whole genome shotgun (WGS) entry which is preliminary data.</text>
</comment>
<feature type="transmembrane region" description="Helical" evidence="1">
    <location>
        <begin position="33"/>
        <end position="54"/>
    </location>
</feature>
<evidence type="ECO:0000256" key="1">
    <source>
        <dbReference type="SAM" id="Phobius"/>
    </source>
</evidence>
<gene>
    <name evidence="3" type="ORF">A2872_04135</name>
</gene>
<evidence type="ECO:0000259" key="2">
    <source>
        <dbReference type="Pfam" id="PF03703"/>
    </source>
</evidence>
<proteinExistence type="predicted"/>